<dbReference type="Gene3D" id="2.30.38.10">
    <property type="entry name" value="Luciferase, Domain 3"/>
    <property type="match status" value="3"/>
</dbReference>
<dbReference type="InterPro" id="IPR020806">
    <property type="entry name" value="PKS_PP-bd"/>
</dbReference>
<dbReference type="GO" id="GO:0008610">
    <property type="term" value="P:lipid biosynthetic process"/>
    <property type="evidence" value="ECO:0007669"/>
    <property type="project" value="UniProtKB-ARBA"/>
</dbReference>
<sequence>MLAQQYEPLQRLTEITASQRQALLIVYIQEQVAKFIGISASELDIQQPLKYLGIDSIIATKLRNRLRNDLAIDVPAVKFMEDSSIASLVTLVDQKLIVPQSSVPESVEQLPIQSLNEQKKKSNPSSSYPLTYSQQGLWFLYKLAPESASNNIAFTTRIRSNLNVSALRRACQQLIVRHVTLRTTFSQRDAEPFQEVHPYQDVCFQEIDVSILDENELTNNVIERYRRPFDLERGPVLQVDLFTRSQQDYVLLLKIHHIAIDGFSLGIILDELRLLYEAENTGHTVSLAPIQWQYQDFVQWQREMLASPVGDKLWAYWQQQLAGELPVLKLPTDRPRPLIQNYNGASYTFELTQELTAKLRETAKEQGATLYMILLAAFQVLLYRYTAQEDIIVGSPSEGRSQPEFVGTVGFFINMLPLRVNLAGNPTFSRFLSQVRQTVLAAIAHQDYPSPLLIERLQVNRDASLPGLFQAAFNLLKLPEMAPDYELSVSTNARVREDWGGLCLEPWVIPQQEGLYDIFLHMMETKQSLVGILRYDPELFEETTISRMAAHFQTLLAAIVSNPQQKIDLFPLLSNIEKQQLICDWNSTAEDYGFSGGLHQLFETQVERTPEAIALVFEGQELTYRELNFLANQLAHYLQTLGVKPETLVGIFVERSPEMIVGILAILKAGGAYLPLDPNYPRERLEFMLCDSQVLVLITQQEISEKLPASTAKTIYLDLHQDEIAKHSQENPSSPSKANNLAYVIYTSGSTGTPKGVLGTHQGTVNGLHWLWKTYPLAPGEICCQKTAISFVDSVWEIFAPLLKGISNVIIPDEVAKDPQLLIETLSEHKVTRIILVPSLLRLLLDTKTDLARYLSPLKVWITSGEELSVSLAKKFRELMPSAELINFYGSSEVSANVTYYNTSLLPEQATSIPIGRPIDNTSVYVLNKHLQLAPVGVVGELYLSGEGLARGYLHRQEITQERFIDNPFLPGSKLFKTGDLVRYLKDGNLEYLGRCDHQVKIRGFRIELGEIEAVLSTHPQVREVVVIAQEEQAGKKYLVAYIVPHDNSLSNRQLRNFLKQKLPEYMVPAAVVFLEALPLTPNGKINRRALPAPDLEQNREQEFVAPRTPTEEAIANIITSVLAIKQIGIHDNFFELGGNSLLATQVISRLQQTFSVELRLRYLFESPTVAELNALIWSTRQTGLELMIPAIEPVPRDQAMPLSWAQTRLWFLDQLNNHSAIYNMPTAMQINGKLQVAALEQTLAEIVRRHEVLRTSFSLLNDTPVQVIDSTATVSLSVVDLQEFPEEQQSAQVHRLAILEANKPFELNICPLLRVTLLQLGGQSHVLLLTMHHIISDAWSMGVFIQELSTLYPAFLSAEPSPLPELPIQYADFAIWQQQWLSGELYAAKLNYWKQQLAGAPPLLELPTDKVRPPAQSFRGRSSKFEIDLALSKKLKTLSQKSGTTLFMTLLAVFVTLLSRYSGQDDILIGTPIANRNHQQIESLIGFFVNTLVLRIKLKAELSFSELLTLVRQVALEAYEHQDIPFEQVVEALQPERNLSNSPLFQVMFAWQNAPMGTWELPGLTLTTLEIESVTAKFDLTLAMTETEEGLRGWWEYSTDLFEADTISRMEAHFQTLLAAIAVSPELSVSQLPHMLTDRERHQLLVEWNQTEAEYAQSQCIHQLFEAQVERTPEAEAVVFVDEQNAISGKLNSRLTYSQLNSRANQLAHYLQGLGVGPEVLVGICVDRSLEMIVGLLGILKAGGAYVPLDPAYPQERLNFMLSDAQVSLLLTQQNLVASLQWQNAPVVCLDQDWEIIANECDVNLVSTATSQNLAYVVYTSGSTGKSKGVAIAHRSLVNAYQGWENAYQLRSLHSHLQMASFSFDVFSGDLIRALGSGGKLVLCPRQWLLEPEKLYKLMRQEKIDSAEFVPAVLRNLIEYLQTSKQNLHFMGLLVVGSDSLFVQEYEGFKHLCGSDTRLINSYGVSEATVDSTYFENTKLNLPVDGLVPIGRPFANTQIYILDSYLQPVPVGISGELYIGGMGLAREYLNRPDLTEEKFIPNPFGNSKLYKTGDLARYLVDGNIEFLGRIDHQVKIRGFRIELGEVEAVVNTHPQVQEAVVIAREEQAGNKYLAAYLVPHQESPNPRELGNFLKQKLPDYMVPSAFVILEALPLTPNGKIDRQALPIPDIEQNRQTDFVAPSTFTEEVIASIIASVLGIKQVGIYDNFFELGGHSLLATQVISRLRRTFNFEFPLRRLLESPTVEGINQILSQCRQGESLQASFLPLPTIVPAPKQRYQPFPLTDIQQAYWLGRNQAFELGNIAAHGYLELDTNNLNLERLNLVWQQLILRHDMLRAVILPDGQQQILEKVPPYEIEVLDLRTKPPEVISTELEAIREQMSHEVLPAQQWPLFKLRATCLEEQLTRIHLSFDALIGDAWSMFVILREWYQLYQNPELLLPPLELSFRDYVLAELALQNTQQYRSSQEYWFNRLDTLPPGPELPLAINPASITKPQFKRHRAQLSPAQWQQLKDRAKQVNLTPSGVLLGAFAQILSKWSKSQKFIINLTLFKRLSLHPQVNELVGDFTSLTLLEVDNSIPNTFATSAQQLQQQLWQDLDHGYVSGLQVQRELRRRREGYQPMPVVFTSTLGLDSLGDDVWMLDRLGKEVYSISQTPQVWLDHQVREKDGALLFNWDAVEELFPEGLLDDMFAAYCCLLECLATSDSAWVETKPQLLPSAQLQQRSKVNNTTAPISQQTLHRLFIERAQLQPQSLAVITPEDQLTYQQLYQRAAGLAAQLRRLGATANTLVAVVMEKGWEQVVAVLGILISGAAYLPIDPSLPKERQWYLLQQGEVKLVLTQALLKSKLSWPGDVQILGVDQGLESLSETSLHHGNNQDLAYVIFTSGSTGKPKGVAIKHQSAVNTIVDINQRFGVKSCDRVLALSALNFDLSVYDIFGMLAAGGTIVIPSSEAVKDPAHWLELIVKEGVTIWNSVPALMQMLVEHLSARSEITPLSLRLALLSGDWLPLKLPEQIQAYCSNLELVSLGGATEASIWSIYYPITTVNPNWKSIPYGKPLTNQHFYVLNELMEATPIWVPGQLYIGGIGLALDYWGDQDKTNASFITHPVSGERLYKTGDLGRYLPDGNIEFLGREDFQVKIKGYRIELGEIEAALRQHSVIKQAVVAVVGEELNKKQLVAYLVPDQELMSAQTKTEAYQPSQLEGVITDPIERIEFKFKQPGLRQLEPSQASIQLPQPEFDETLTQTYLQRQSYRQFLHQPISLEQLSQFLSCLQQMKLDDYPLPKYLYPSAGSIYAVQSYLLIKPNRVEGLEAGIYYYHPVNHCLVLLSADSKIEGSIYGGNQLLFEQSAFSLFLIGQLNAITPMYGKIARDFCLLEAGHIGQLLMNAAPEQEIGLCPIGYLKFEELRNLFQLESSQVLLYSFVGGKIDLTQTKQWLSSQTTRNSQSISAQLRKYLQQKLPKYMVPSIFMLLESLPLTANGKVDRQALPAPERTPELEKMFVAPRNQVEDLLAKIWTKVFQFKQIGIHDDFFELGGDSFLALQLISKINQKLDTNISLGILFQHPTLAEIAGLIIENTDTSVNSPYLVPIQVKGTQPPLFCIHPVGGQVMVYQHLAACLGLDQPVIALQSRALNNPVQEHNSIDEMAIEYAKAIRHYQPDSPYHLMGWSMGGVIAVSVAKELEQQGQKVAFVGLVDAFLIPEHTLTFERDPLWEIASVFGGSFVDAFMTMDTVKQQSWREQLINLPSIKRLQWMINWGQEQNLLSNDISVEILQKQLNILEIHEQLLRSHRAPQIQAKLHVWWALDRLAEKLPCSDWSQYTTGVAYTEVLGGNHFTVMRPPYIKTLAEKLQICLQGVRPSD</sequence>
<comment type="similarity">
    <text evidence="3">Belongs to the ATP-dependent AMP-binding enzyme family. MbtB subfamily.</text>
</comment>
<feature type="domain" description="Carrier" evidence="9">
    <location>
        <begin position="2181"/>
        <end position="2256"/>
    </location>
</feature>
<dbReference type="InterPro" id="IPR000415">
    <property type="entry name" value="Nitroreductase-like"/>
</dbReference>
<dbReference type="InterPro" id="IPR006162">
    <property type="entry name" value="Ppantetheine_attach_site"/>
</dbReference>
<comment type="cofactor">
    <cofactor evidence="1">
        <name>pantetheine 4'-phosphate</name>
        <dbReference type="ChEBI" id="CHEBI:47942"/>
    </cofactor>
</comment>
<keyword evidence="6" id="KW-0597">Phosphoprotein</keyword>
<evidence type="ECO:0000259" key="9">
    <source>
        <dbReference type="PROSITE" id="PS50075"/>
    </source>
</evidence>
<dbReference type="InterPro" id="IPR000873">
    <property type="entry name" value="AMP-dep_synth/lig_dom"/>
</dbReference>
<dbReference type="GO" id="GO:0016491">
    <property type="term" value="F:oxidoreductase activity"/>
    <property type="evidence" value="ECO:0007669"/>
    <property type="project" value="InterPro"/>
</dbReference>
<dbReference type="InterPro" id="IPR029058">
    <property type="entry name" value="AB_hydrolase_fold"/>
</dbReference>
<feature type="domain" description="Carrier" evidence="9">
    <location>
        <begin position="22"/>
        <end position="96"/>
    </location>
</feature>
<dbReference type="Pfam" id="PF00501">
    <property type="entry name" value="AMP-binding"/>
    <property type="match status" value="3"/>
</dbReference>
<keyword evidence="5" id="KW-0596">Phosphopantetheine</keyword>
<dbReference type="FunFam" id="3.30.559.30:FF:000006">
    <property type="entry name" value="Yersiniabactin polyketide/non-ribosomal peptide synthetase"/>
    <property type="match status" value="1"/>
</dbReference>
<dbReference type="Gene3D" id="3.40.50.1820">
    <property type="entry name" value="alpha/beta hydrolase"/>
    <property type="match status" value="1"/>
</dbReference>
<evidence type="ECO:0000256" key="7">
    <source>
        <dbReference type="ARBA" id="ARBA00022598"/>
    </source>
</evidence>
<dbReference type="InterPro" id="IPR001242">
    <property type="entry name" value="Condensation_dom"/>
</dbReference>
<dbReference type="SUPFAM" id="SSF47336">
    <property type="entry name" value="ACP-like"/>
    <property type="match status" value="4"/>
</dbReference>
<dbReference type="InterPro" id="IPR025110">
    <property type="entry name" value="AMP-bd_C"/>
</dbReference>
<comment type="pathway">
    <text evidence="2">Siderophore biosynthesis; mycobactin biosynthesis.</text>
</comment>
<dbReference type="PROSITE" id="PS00455">
    <property type="entry name" value="AMP_BINDING"/>
    <property type="match status" value="3"/>
</dbReference>
<dbReference type="InterPro" id="IPR010071">
    <property type="entry name" value="AA_adenyl_dom"/>
</dbReference>
<dbReference type="GO" id="GO:0016874">
    <property type="term" value="F:ligase activity"/>
    <property type="evidence" value="ECO:0007669"/>
    <property type="project" value="UniProtKB-KW"/>
</dbReference>
<reference evidence="10" key="1">
    <citation type="submission" date="2019-11" db="EMBL/GenBank/DDBJ databases">
        <title>Genomic insights into an expanded diversity of filamentous marine cyanobacteria reveals the extraordinary biosynthetic potential of Moorea and Okeania.</title>
        <authorList>
            <person name="Ferreira Leao T."/>
            <person name="Wang M."/>
            <person name="Moss N."/>
            <person name="Da Silva R."/>
            <person name="Sanders J."/>
            <person name="Nurk S."/>
            <person name="Gurevich A."/>
            <person name="Humphrey G."/>
            <person name="Reher R."/>
            <person name="Zhu Q."/>
            <person name="Belda-Ferre P."/>
            <person name="Glukhov E."/>
            <person name="Rex R."/>
            <person name="Dorrestein P.C."/>
            <person name="Knight R."/>
            <person name="Pevzner P."/>
            <person name="Gerwick W.H."/>
            <person name="Gerwick L."/>
        </authorList>
    </citation>
    <scope>NUCLEOTIDE SEQUENCE</scope>
    <source>
        <strain evidence="10">SIO1C4</strain>
    </source>
</reference>
<evidence type="ECO:0000256" key="6">
    <source>
        <dbReference type="ARBA" id="ARBA00022553"/>
    </source>
</evidence>
<dbReference type="CDD" id="cd02142">
    <property type="entry name" value="McbC_SagB-like_oxidoreductase"/>
    <property type="match status" value="1"/>
</dbReference>
<dbReference type="GO" id="GO:0043041">
    <property type="term" value="P:amino acid activation for nonribosomal peptide biosynthetic process"/>
    <property type="evidence" value="ECO:0007669"/>
    <property type="project" value="TreeGrafter"/>
</dbReference>
<dbReference type="PANTHER" id="PTHR45527">
    <property type="entry name" value="NONRIBOSOMAL PEPTIDE SYNTHETASE"/>
    <property type="match status" value="1"/>
</dbReference>
<keyword evidence="7" id="KW-0436">Ligase</keyword>
<dbReference type="Pfam" id="PF00668">
    <property type="entry name" value="Condensation"/>
    <property type="match status" value="3"/>
</dbReference>
<dbReference type="Gene3D" id="3.40.109.10">
    <property type="entry name" value="NADH Oxidase"/>
    <property type="match status" value="1"/>
</dbReference>
<accession>A0A6B3N8C2</accession>
<dbReference type="GO" id="GO:0031177">
    <property type="term" value="F:phosphopantetheine binding"/>
    <property type="evidence" value="ECO:0007669"/>
    <property type="project" value="InterPro"/>
</dbReference>
<dbReference type="Gene3D" id="3.30.559.10">
    <property type="entry name" value="Chloramphenicol acetyltransferase-like domain"/>
    <property type="match status" value="3"/>
</dbReference>
<evidence type="ECO:0000256" key="2">
    <source>
        <dbReference type="ARBA" id="ARBA00005102"/>
    </source>
</evidence>
<dbReference type="GO" id="GO:0072330">
    <property type="term" value="P:monocarboxylic acid biosynthetic process"/>
    <property type="evidence" value="ECO:0007669"/>
    <property type="project" value="UniProtKB-ARBA"/>
</dbReference>
<dbReference type="NCBIfam" id="NF003417">
    <property type="entry name" value="PRK04813.1"/>
    <property type="match status" value="4"/>
</dbReference>
<dbReference type="SUPFAM" id="SSF53474">
    <property type="entry name" value="alpha/beta-Hydrolases"/>
    <property type="match status" value="1"/>
</dbReference>
<feature type="domain" description="Carrier" evidence="9">
    <location>
        <begin position="3503"/>
        <end position="3578"/>
    </location>
</feature>
<evidence type="ECO:0000256" key="1">
    <source>
        <dbReference type="ARBA" id="ARBA00001957"/>
    </source>
</evidence>
<dbReference type="SUPFAM" id="SSF52777">
    <property type="entry name" value="CoA-dependent acyltransferases"/>
    <property type="match status" value="6"/>
</dbReference>
<dbReference type="Gene3D" id="3.40.50.980">
    <property type="match status" value="6"/>
</dbReference>
<dbReference type="InterPro" id="IPR029479">
    <property type="entry name" value="Nitroreductase"/>
</dbReference>
<dbReference type="InterPro" id="IPR023213">
    <property type="entry name" value="CAT-like_dom_sf"/>
</dbReference>
<dbReference type="Pfam" id="PF00975">
    <property type="entry name" value="Thioesterase"/>
    <property type="match status" value="1"/>
</dbReference>
<dbReference type="Gene3D" id="3.30.559.30">
    <property type="entry name" value="Nonribosomal peptide synthetase, condensation domain"/>
    <property type="match status" value="3"/>
</dbReference>
<dbReference type="Gene3D" id="1.10.1200.10">
    <property type="entry name" value="ACP-like"/>
    <property type="match status" value="4"/>
</dbReference>
<evidence type="ECO:0000313" key="10">
    <source>
        <dbReference type="EMBL" id="NER27105.1"/>
    </source>
</evidence>
<dbReference type="Pfam" id="PF13193">
    <property type="entry name" value="AMP-binding_C"/>
    <property type="match status" value="2"/>
</dbReference>
<dbReference type="FunFam" id="3.40.50.980:FF:000001">
    <property type="entry name" value="Non-ribosomal peptide synthetase"/>
    <property type="match status" value="3"/>
</dbReference>
<dbReference type="PANTHER" id="PTHR45527:SF1">
    <property type="entry name" value="FATTY ACID SYNTHASE"/>
    <property type="match status" value="1"/>
</dbReference>
<comment type="caution">
    <text evidence="10">The sequence shown here is derived from an EMBL/GenBank/DDBJ whole genome shotgun (WGS) entry which is preliminary data.</text>
</comment>
<gene>
    <name evidence="10" type="ORF">F6J89_05575</name>
</gene>
<dbReference type="InterPro" id="IPR057737">
    <property type="entry name" value="Condensation_MtbB-like"/>
</dbReference>
<dbReference type="CDD" id="cd05930">
    <property type="entry name" value="A_NRPS"/>
    <property type="match status" value="2"/>
</dbReference>
<dbReference type="InterPro" id="IPR045851">
    <property type="entry name" value="AMP-bd_C_sf"/>
</dbReference>
<evidence type="ECO:0000256" key="8">
    <source>
        <dbReference type="ARBA" id="ARBA00033440"/>
    </source>
</evidence>
<dbReference type="CDD" id="cd19535">
    <property type="entry name" value="Cyc_NRPS"/>
    <property type="match status" value="1"/>
</dbReference>
<dbReference type="FunFam" id="2.30.38.10:FF:000001">
    <property type="entry name" value="Non-ribosomal peptide synthetase PvdI"/>
    <property type="match status" value="2"/>
</dbReference>
<evidence type="ECO:0000256" key="4">
    <source>
        <dbReference type="ARBA" id="ARBA00016743"/>
    </source>
</evidence>
<dbReference type="EMBL" id="JAAHFQ010000072">
    <property type="protein sequence ID" value="NER27105.1"/>
    <property type="molecule type" value="Genomic_DNA"/>
</dbReference>
<dbReference type="Pfam" id="PF00881">
    <property type="entry name" value="Nitroreductase"/>
    <property type="match status" value="1"/>
</dbReference>
<name>A0A6B3N8C2_9CYAN</name>
<feature type="domain" description="Carrier" evidence="9">
    <location>
        <begin position="1106"/>
        <end position="1181"/>
    </location>
</feature>
<dbReference type="Gene3D" id="3.30.300.30">
    <property type="match status" value="4"/>
</dbReference>
<evidence type="ECO:0000256" key="5">
    <source>
        <dbReference type="ARBA" id="ARBA00022450"/>
    </source>
</evidence>
<dbReference type="InterPro" id="IPR001031">
    <property type="entry name" value="Thioesterase"/>
</dbReference>
<dbReference type="SMART" id="SM00823">
    <property type="entry name" value="PKS_PP"/>
    <property type="match status" value="4"/>
</dbReference>
<dbReference type="PROSITE" id="PS00012">
    <property type="entry name" value="PHOSPHOPANTETHEINE"/>
    <property type="match status" value="2"/>
</dbReference>
<dbReference type="InterPro" id="IPR036736">
    <property type="entry name" value="ACP-like_sf"/>
</dbReference>
<dbReference type="SUPFAM" id="SSF56801">
    <property type="entry name" value="Acetyl-CoA synthetase-like"/>
    <property type="match status" value="3"/>
</dbReference>
<dbReference type="FunFam" id="1.10.1200.10:FF:000005">
    <property type="entry name" value="Nonribosomal peptide synthetase 1"/>
    <property type="match status" value="2"/>
</dbReference>
<proteinExistence type="inferred from homology"/>
<dbReference type="FunFam" id="3.30.559.10:FF:000012">
    <property type="entry name" value="Non-ribosomal peptide synthetase"/>
    <property type="match status" value="1"/>
</dbReference>
<dbReference type="InterPro" id="IPR020845">
    <property type="entry name" value="AMP-binding_CS"/>
</dbReference>
<organism evidence="10">
    <name type="scientific">Symploca sp. SIO1C4</name>
    <dbReference type="NCBI Taxonomy" id="2607765"/>
    <lineage>
        <taxon>Bacteria</taxon>
        <taxon>Bacillati</taxon>
        <taxon>Cyanobacteriota</taxon>
        <taxon>Cyanophyceae</taxon>
        <taxon>Coleofasciculales</taxon>
        <taxon>Coleofasciculaceae</taxon>
        <taxon>Symploca</taxon>
    </lineage>
</organism>
<dbReference type="CDD" id="cd19531">
    <property type="entry name" value="LCL_NRPS-like"/>
    <property type="match status" value="2"/>
</dbReference>
<dbReference type="FunFam" id="3.40.50.12780:FF:000012">
    <property type="entry name" value="Non-ribosomal peptide synthetase"/>
    <property type="match status" value="3"/>
</dbReference>
<dbReference type="Pfam" id="PF00550">
    <property type="entry name" value="PP-binding"/>
    <property type="match status" value="4"/>
</dbReference>
<dbReference type="FunFam" id="3.30.559.10:FF:000023">
    <property type="entry name" value="Non-ribosomal peptide synthetase"/>
    <property type="match status" value="1"/>
</dbReference>
<dbReference type="PROSITE" id="PS50075">
    <property type="entry name" value="CARRIER"/>
    <property type="match status" value="4"/>
</dbReference>
<dbReference type="GO" id="GO:0044550">
    <property type="term" value="P:secondary metabolite biosynthetic process"/>
    <property type="evidence" value="ECO:0007669"/>
    <property type="project" value="UniProtKB-ARBA"/>
</dbReference>
<dbReference type="FunFam" id="3.30.300.30:FF:000010">
    <property type="entry name" value="Enterobactin synthetase component F"/>
    <property type="match status" value="2"/>
</dbReference>
<dbReference type="NCBIfam" id="TIGR01733">
    <property type="entry name" value="AA-adenyl-dom"/>
    <property type="match status" value="3"/>
</dbReference>
<protein>
    <recommendedName>
        <fullName evidence="4">Phenyloxazoline synthase MbtB</fullName>
    </recommendedName>
    <alternativeName>
        <fullName evidence="8">Mycobactin synthetase protein B</fullName>
    </alternativeName>
</protein>
<dbReference type="GO" id="GO:0005737">
    <property type="term" value="C:cytoplasm"/>
    <property type="evidence" value="ECO:0007669"/>
    <property type="project" value="TreeGrafter"/>
</dbReference>
<dbReference type="InterPro" id="IPR009081">
    <property type="entry name" value="PP-bd_ACP"/>
</dbReference>
<dbReference type="FunFam" id="1.10.1200.10:FF:000016">
    <property type="entry name" value="Non-ribosomal peptide synthase"/>
    <property type="match status" value="1"/>
</dbReference>
<dbReference type="SUPFAM" id="SSF55469">
    <property type="entry name" value="FMN-dependent nitroreductase-like"/>
    <property type="match status" value="1"/>
</dbReference>
<dbReference type="CDD" id="cd12114">
    <property type="entry name" value="A_NRPS_TlmIV_like"/>
    <property type="match status" value="1"/>
</dbReference>
<evidence type="ECO:0000256" key="3">
    <source>
        <dbReference type="ARBA" id="ARBA00007380"/>
    </source>
</evidence>